<sequence>KLEEPDEDVIKLIREEIDPGEAFIKRPVEE</sequence>
<organism evidence="1 2">
    <name type="scientific">Peptoniphilus grossensis</name>
    <dbReference type="NCBI Taxonomy" id="1465756"/>
    <lineage>
        <taxon>Bacteria</taxon>
        <taxon>Bacillati</taxon>
        <taxon>Bacillota</taxon>
        <taxon>Tissierellia</taxon>
        <taxon>Tissierellales</taxon>
        <taxon>Peptoniphilaceae</taxon>
        <taxon>Peptoniphilus</taxon>
    </lineage>
</organism>
<reference evidence="1 2" key="1">
    <citation type="submission" date="2022-11" db="EMBL/GenBank/DDBJ databases">
        <title>The First Case of Preauricular Fistular Abscess Caused by Peptoniphilus grossensis.</title>
        <authorList>
            <person name="Byun J.-H."/>
        </authorList>
    </citation>
    <scope>NUCLEOTIDE SEQUENCE [LARGE SCALE GENOMIC DNA]</scope>
    <source>
        <strain evidence="1 2">GYB008</strain>
    </source>
</reference>
<feature type="non-terminal residue" evidence="1">
    <location>
        <position position="1"/>
    </location>
</feature>
<gene>
    <name evidence="1" type="ORF">PV361_08195</name>
</gene>
<evidence type="ECO:0000313" key="1">
    <source>
        <dbReference type="EMBL" id="MEF3318682.1"/>
    </source>
</evidence>
<name>A0ABU7XCT3_9FIRM</name>
<accession>A0ABU7XCT3</accession>
<comment type="caution">
    <text evidence="1">The sequence shown here is derived from an EMBL/GenBank/DDBJ whole genome shotgun (WGS) entry which is preliminary data.</text>
</comment>
<keyword evidence="2" id="KW-1185">Reference proteome</keyword>
<dbReference type="Proteomes" id="UP001328425">
    <property type="component" value="Unassembled WGS sequence"/>
</dbReference>
<evidence type="ECO:0000313" key="2">
    <source>
        <dbReference type="Proteomes" id="UP001328425"/>
    </source>
</evidence>
<protein>
    <submittedName>
        <fullName evidence="1">CoA-transferase subunit beta</fullName>
    </submittedName>
</protein>
<proteinExistence type="predicted"/>
<dbReference type="EMBL" id="JARBCY010000051">
    <property type="protein sequence ID" value="MEF3318682.1"/>
    <property type="molecule type" value="Genomic_DNA"/>
</dbReference>